<evidence type="ECO:0000313" key="10">
    <source>
        <dbReference type="Proteomes" id="UP000230821"/>
    </source>
</evidence>
<dbReference type="SUPFAM" id="SSF52540">
    <property type="entry name" value="P-loop containing nucleoside triphosphate hydrolases"/>
    <property type="match status" value="1"/>
</dbReference>
<dbReference type="SUPFAM" id="SSF48334">
    <property type="entry name" value="DNA repair protein MutS, domain III"/>
    <property type="match status" value="1"/>
</dbReference>
<reference evidence="9 10" key="1">
    <citation type="submission" date="2017-10" db="EMBL/GenBank/DDBJ databases">
        <title>Novel microbial diversity and functional potential in the marine mammal oral microbiome.</title>
        <authorList>
            <person name="Dudek N.K."/>
            <person name="Sun C.L."/>
            <person name="Burstein D."/>
            <person name="Kantor R.S."/>
            <person name="Aliaga Goltsman D.S."/>
            <person name="Bik E.M."/>
            <person name="Thomas B.C."/>
            <person name="Banfield J.F."/>
            <person name="Relman D.A."/>
        </authorList>
    </citation>
    <scope>NUCLEOTIDE SEQUENCE [LARGE SCALE GENOMIC DNA]</scope>
    <source>
        <strain evidence="9">DOLJORAL78_47_16</strain>
    </source>
</reference>
<dbReference type="GO" id="GO:0030983">
    <property type="term" value="F:mismatched DNA binding"/>
    <property type="evidence" value="ECO:0007669"/>
    <property type="project" value="InterPro"/>
</dbReference>
<dbReference type="InterPro" id="IPR045076">
    <property type="entry name" value="MutS"/>
</dbReference>
<dbReference type="SMART" id="SM00534">
    <property type="entry name" value="MUTSac"/>
    <property type="match status" value="1"/>
</dbReference>
<dbReference type="CDD" id="cd03280">
    <property type="entry name" value="ABC_MutS2"/>
    <property type="match status" value="1"/>
</dbReference>
<dbReference type="PANTHER" id="PTHR48466">
    <property type="entry name" value="OS10G0509000 PROTEIN-RELATED"/>
    <property type="match status" value="1"/>
</dbReference>
<dbReference type="PANTHER" id="PTHR48466:SF2">
    <property type="entry name" value="OS10G0509000 PROTEIN"/>
    <property type="match status" value="1"/>
</dbReference>
<evidence type="ECO:0000256" key="7">
    <source>
        <dbReference type="SAM" id="Coils"/>
    </source>
</evidence>
<comment type="caution">
    <text evidence="9">The sequence shown here is derived from an EMBL/GenBank/DDBJ whole genome shotgun (WGS) entry which is preliminary data.</text>
</comment>
<keyword evidence="1" id="KW-0699">rRNA-binding</keyword>
<evidence type="ECO:0000256" key="3">
    <source>
        <dbReference type="ARBA" id="ARBA00022801"/>
    </source>
</evidence>
<keyword evidence="2" id="KW-0547">Nucleotide-binding</keyword>
<dbReference type="Pfam" id="PF20297">
    <property type="entry name" value="MSSS"/>
    <property type="match status" value="1"/>
</dbReference>
<evidence type="ECO:0000256" key="1">
    <source>
        <dbReference type="ARBA" id="ARBA00022730"/>
    </source>
</evidence>
<keyword evidence="9" id="KW-0540">Nuclease</keyword>
<dbReference type="SMART" id="SM00463">
    <property type="entry name" value="SMR"/>
    <property type="match status" value="1"/>
</dbReference>
<dbReference type="AlphaFoldDB" id="A0A2G6KH20"/>
<dbReference type="InterPro" id="IPR000432">
    <property type="entry name" value="DNA_mismatch_repair_MutS_C"/>
</dbReference>
<dbReference type="PROSITE" id="PS00486">
    <property type="entry name" value="DNA_MISMATCH_REPAIR_2"/>
    <property type="match status" value="1"/>
</dbReference>
<gene>
    <name evidence="9" type="ORF">CSA56_06355</name>
</gene>
<dbReference type="InterPro" id="IPR005747">
    <property type="entry name" value="MutS2"/>
</dbReference>
<dbReference type="PIRSF" id="PIRSF005814">
    <property type="entry name" value="MutS_YshD"/>
    <property type="match status" value="1"/>
</dbReference>
<dbReference type="NCBIfam" id="TIGR01069">
    <property type="entry name" value="mutS2"/>
    <property type="match status" value="1"/>
</dbReference>
<keyword evidence="6" id="KW-0238">DNA-binding</keyword>
<dbReference type="GO" id="GO:0016887">
    <property type="term" value="F:ATP hydrolysis activity"/>
    <property type="evidence" value="ECO:0007669"/>
    <property type="project" value="InterPro"/>
</dbReference>
<accession>A0A2G6KH20</accession>
<evidence type="ECO:0000256" key="4">
    <source>
        <dbReference type="ARBA" id="ARBA00022840"/>
    </source>
</evidence>
<dbReference type="GO" id="GO:0006298">
    <property type="term" value="P:mismatch repair"/>
    <property type="evidence" value="ECO:0007669"/>
    <property type="project" value="InterPro"/>
</dbReference>
<feature type="coiled-coil region" evidence="7">
    <location>
        <begin position="342"/>
        <end position="390"/>
    </location>
</feature>
<dbReference type="GO" id="GO:0005524">
    <property type="term" value="F:ATP binding"/>
    <property type="evidence" value="ECO:0007669"/>
    <property type="project" value="UniProtKB-KW"/>
</dbReference>
<name>A0A2G6KH20_9BACT</name>
<evidence type="ECO:0000256" key="2">
    <source>
        <dbReference type="ARBA" id="ARBA00022741"/>
    </source>
</evidence>
<feature type="domain" description="Smr" evidence="8">
    <location>
        <begin position="543"/>
        <end position="612"/>
    </location>
</feature>
<dbReference type="EMBL" id="PDSK01000071">
    <property type="protein sequence ID" value="PIE34935.1"/>
    <property type="molecule type" value="Genomic_DNA"/>
</dbReference>
<dbReference type="GO" id="GO:0045910">
    <property type="term" value="P:negative regulation of DNA recombination"/>
    <property type="evidence" value="ECO:0007669"/>
    <property type="project" value="InterPro"/>
</dbReference>
<dbReference type="Gene3D" id="3.30.1370.110">
    <property type="match status" value="1"/>
</dbReference>
<dbReference type="Pfam" id="PF01713">
    <property type="entry name" value="Smr"/>
    <property type="match status" value="1"/>
</dbReference>
<dbReference type="PROSITE" id="PS50828">
    <property type="entry name" value="SMR"/>
    <property type="match status" value="1"/>
</dbReference>
<keyword evidence="9" id="KW-0255">Endonuclease</keyword>
<dbReference type="SUPFAM" id="SSF160443">
    <property type="entry name" value="SMR domain-like"/>
    <property type="match status" value="1"/>
</dbReference>
<dbReference type="FunFam" id="3.40.50.300:FF:000830">
    <property type="entry name" value="Endonuclease MutS2"/>
    <property type="match status" value="1"/>
</dbReference>
<keyword evidence="7" id="KW-0175">Coiled coil</keyword>
<evidence type="ECO:0000259" key="8">
    <source>
        <dbReference type="PROSITE" id="PS50828"/>
    </source>
</evidence>
<feature type="coiled-coil region" evidence="7">
    <location>
        <begin position="422"/>
        <end position="449"/>
    </location>
</feature>
<dbReference type="InterPro" id="IPR002625">
    <property type="entry name" value="Smr_dom"/>
</dbReference>
<keyword evidence="3" id="KW-0378">Hydrolase</keyword>
<sequence>MIQDQVITLRQNRFVIPIKASSRGKVKGIVHDQSSSGVTVFIEPIETVELNNRIASLEAEEKQEIRRVLLELTTLVRTYRFDIEETIVGLGELDFINGKTKLSERWQCQQPNITDRRAFNLLKARHPLLLLQHEHDRDQVVPTTIHLDEDTSTLLITGPNTGGKTVSLKTVGLLMLMVQAGLHIPVEKDSEVCVFDAIFADIGDMQSIEQNLSTFSSHIQHIVKVLEKADERSLVLLDELGAGTDPAEGASLGIAILEYLDGVKAKCMATTHHDALKSYAYTHPRTINACVEFDVNTLSPTYHLLFGVPGKSNAFIIAERLGLPEHIIQRAHSLMDEDVLRVDQLIRKLTSDSEEMERKKAEIESRHRGVLRLEKETDRLLLEAEKERQAILDRALEESKKIVDRAIKQSQDVLRTLPAKNREQGREQVKTLHREAADIRKKLNKAQRSQKAARSSPSQKQKIAVGAKVRITDFGQIGSVLQLSKDGKQAEIQVGMMRLELPVQQLSLVQKAEVSSRPKVSVADRSGNPADTQHVPVELVIVGKRVDDALDLVNSYLDQAFLSGLPSVGIVHGIGTGTLKKAVSGFLQTHPHVVKYAVDSQNYGMTNVELVQK</sequence>
<dbReference type="Gene3D" id="3.40.50.300">
    <property type="entry name" value="P-loop containing nucleotide triphosphate hydrolases"/>
    <property type="match status" value="1"/>
</dbReference>
<dbReference type="Pfam" id="PF00488">
    <property type="entry name" value="MutS_V"/>
    <property type="match status" value="1"/>
</dbReference>
<dbReference type="GO" id="GO:0004519">
    <property type="term" value="F:endonuclease activity"/>
    <property type="evidence" value="ECO:0007669"/>
    <property type="project" value="UniProtKB-KW"/>
</dbReference>
<evidence type="ECO:0000256" key="6">
    <source>
        <dbReference type="ARBA" id="ARBA00023125"/>
    </source>
</evidence>
<dbReference type="InterPro" id="IPR036063">
    <property type="entry name" value="Smr_dom_sf"/>
</dbReference>
<organism evidence="9 10">
    <name type="scientific">candidate division KSB3 bacterium</name>
    <dbReference type="NCBI Taxonomy" id="2044937"/>
    <lineage>
        <taxon>Bacteria</taxon>
        <taxon>candidate division KSB3</taxon>
    </lineage>
</organism>
<evidence type="ECO:0000313" key="9">
    <source>
        <dbReference type="EMBL" id="PIE34935.1"/>
    </source>
</evidence>
<keyword evidence="5" id="KW-0694">RNA-binding</keyword>
<keyword evidence="4" id="KW-0067">ATP-binding</keyword>
<dbReference type="InterPro" id="IPR036187">
    <property type="entry name" value="DNA_mismatch_repair_MutS_sf"/>
</dbReference>
<protein>
    <submittedName>
        <fullName evidence="9">Endonuclease MutS2</fullName>
    </submittedName>
</protein>
<proteinExistence type="predicted"/>
<dbReference type="InterPro" id="IPR046893">
    <property type="entry name" value="MSSS"/>
</dbReference>
<dbReference type="GO" id="GO:0140664">
    <property type="term" value="F:ATP-dependent DNA damage sensor activity"/>
    <property type="evidence" value="ECO:0007669"/>
    <property type="project" value="InterPro"/>
</dbReference>
<dbReference type="InterPro" id="IPR027417">
    <property type="entry name" value="P-loop_NTPase"/>
</dbReference>
<dbReference type="GO" id="GO:0019843">
    <property type="term" value="F:rRNA binding"/>
    <property type="evidence" value="ECO:0007669"/>
    <property type="project" value="UniProtKB-KW"/>
</dbReference>
<evidence type="ECO:0000256" key="5">
    <source>
        <dbReference type="ARBA" id="ARBA00022884"/>
    </source>
</evidence>
<dbReference type="Proteomes" id="UP000230821">
    <property type="component" value="Unassembled WGS sequence"/>
</dbReference>